<keyword evidence="1" id="KW-0812">Transmembrane</keyword>
<evidence type="ECO:0008006" key="6">
    <source>
        <dbReference type="Google" id="ProtNLM"/>
    </source>
</evidence>
<feature type="transmembrane region" description="Helical" evidence="1">
    <location>
        <begin position="12"/>
        <end position="33"/>
    </location>
</feature>
<name>A0A1G2G8G7_9BACT</name>
<dbReference type="EMBL" id="MHNN01000013">
    <property type="protein sequence ID" value="OGZ46270.1"/>
    <property type="molecule type" value="Genomic_DNA"/>
</dbReference>
<keyword evidence="1" id="KW-1133">Transmembrane helix</keyword>
<dbReference type="InterPro" id="IPR036366">
    <property type="entry name" value="PGBDSf"/>
</dbReference>
<evidence type="ECO:0000313" key="5">
    <source>
        <dbReference type="Proteomes" id="UP000176576"/>
    </source>
</evidence>
<organism evidence="4 5">
    <name type="scientific">Candidatus Ryanbacteria bacterium RIFCSPHIGHO2_02_FULL_45_13b</name>
    <dbReference type="NCBI Taxonomy" id="1802117"/>
    <lineage>
        <taxon>Bacteria</taxon>
        <taxon>Candidatus Ryaniibacteriota</taxon>
    </lineage>
</organism>
<evidence type="ECO:0000259" key="2">
    <source>
        <dbReference type="Pfam" id="PF01471"/>
    </source>
</evidence>
<dbReference type="Pfam" id="PF16656">
    <property type="entry name" value="Pur_ac_phosph_N"/>
    <property type="match status" value="1"/>
</dbReference>
<dbReference type="InterPro" id="IPR036365">
    <property type="entry name" value="PGBD-like_sf"/>
</dbReference>
<gene>
    <name evidence="4" type="ORF">A3J54_00495</name>
</gene>
<dbReference type="Gene3D" id="2.60.40.380">
    <property type="entry name" value="Purple acid phosphatase-like, N-terminal"/>
    <property type="match status" value="1"/>
</dbReference>
<dbReference type="Gene3D" id="1.10.101.10">
    <property type="entry name" value="PGBD-like superfamily/PGBD"/>
    <property type="match status" value="1"/>
</dbReference>
<protein>
    <recommendedName>
        <fullName evidence="6">Fibronectin type-III domain-containing protein</fullName>
    </recommendedName>
</protein>
<dbReference type="AlphaFoldDB" id="A0A1G2G8G7"/>
<dbReference type="GO" id="GO:0046872">
    <property type="term" value="F:metal ion binding"/>
    <property type="evidence" value="ECO:0007669"/>
    <property type="project" value="InterPro"/>
</dbReference>
<reference evidence="4 5" key="1">
    <citation type="journal article" date="2016" name="Nat. Commun.">
        <title>Thousands of microbial genomes shed light on interconnected biogeochemical processes in an aquifer system.</title>
        <authorList>
            <person name="Anantharaman K."/>
            <person name="Brown C.T."/>
            <person name="Hug L.A."/>
            <person name="Sharon I."/>
            <person name="Castelle C.J."/>
            <person name="Probst A.J."/>
            <person name="Thomas B.C."/>
            <person name="Singh A."/>
            <person name="Wilkins M.J."/>
            <person name="Karaoz U."/>
            <person name="Brodie E.L."/>
            <person name="Williams K.H."/>
            <person name="Hubbard S.S."/>
            <person name="Banfield J.F."/>
        </authorList>
    </citation>
    <scope>NUCLEOTIDE SEQUENCE [LARGE SCALE GENOMIC DNA]</scope>
</reference>
<sequence>MNKIIHLQKNTSRLGLLSGVTAMVMVAVMFLGIQSAAAMITSQLDLGDRGSEVTELQTYLATNASIYPEGLVTGYFGQLTKAAIERFQTTQGIISQGTPATTGYGRVGPQTMARINSLLGSGGGQASWDTSPSLSNPLVQYTNTTATFTWTTNEPTHGQVYWSNTPLQFNEATGPRQQPYVSGNLALDAGGLQTYHTVTVSNLQVNTTYYYLVRGVDTMGNMSMVWPSSFRTNQ</sequence>
<dbReference type="InterPro" id="IPR015914">
    <property type="entry name" value="PAPs_N"/>
</dbReference>
<evidence type="ECO:0000259" key="3">
    <source>
        <dbReference type="Pfam" id="PF16656"/>
    </source>
</evidence>
<dbReference type="GO" id="GO:0003993">
    <property type="term" value="F:acid phosphatase activity"/>
    <property type="evidence" value="ECO:0007669"/>
    <property type="project" value="InterPro"/>
</dbReference>
<dbReference type="Pfam" id="PF01471">
    <property type="entry name" value="PG_binding_1"/>
    <property type="match status" value="1"/>
</dbReference>
<evidence type="ECO:0000313" key="4">
    <source>
        <dbReference type="EMBL" id="OGZ46270.1"/>
    </source>
</evidence>
<accession>A0A1G2G8G7</accession>
<dbReference type="STRING" id="1802117.A3J54_00495"/>
<dbReference type="Proteomes" id="UP000176576">
    <property type="component" value="Unassembled WGS sequence"/>
</dbReference>
<dbReference type="InterPro" id="IPR002477">
    <property type="entry name" value="Peptidoglycan-bd-like"/>
</dbReference>
<keyword evidence="1" id="KW-0472">Membrane</keyword>
<dbReference type="SUPFAM" id="SSF47090">
    <property type="entry name" value="PGBD-like"/>
    <property type="match status" value="1"/>
</dbReference>
<feature type="domain" description="Purple acid phosphatase N-terminal" evidence="3">
    <location>
        <begin position="139"/>
        <end position="221"/>
    </location>
</feature>
<evidence type="ECO:0000256" key="1">
    <source>
        <dbReference type="SAM" id="Phobius"/>
    </source>
</evidence>
<proteinExistence type="predicted"/>
<feature type="domain" description="Peptidoglycan binding-like" evidence="2">
    <location>
        <begin position="49"/>
        <end position="114"/>
    </location>
</feature>
<comment type="caution">
    <text evidence="4">The sequence shown here is derived from an EMBL/GenBank/DDBJ whole genome shotgun (WGS) entry which is preliminary data.</text>
</comment>